<dbReference type="Gene3D" id="2.160.20.10">
    <property type="entry name" value="Single-stranded right-handed beta-helix, Pectin lyase-like"/>
    <property type="match status" value="1"/>
</dbReference>
<evidence type="ECO:0000313" key="2">
    <source>
        <dbReference type="EMBL" id="MFC7137890.1"/>
    </source>
</evidence>
<feature type="compositionally biased region" description="Basic residues" evidence="1">
    <location>
        <begin position="309"/>
        <end position="330"/>
    </location>
</feature>
<organism evidence="2 3">
    <name type="scientific">Halobaculum litoreum</name>
    <dbReference type="NCBI Taxonomy" id="3031998"/>
    <lineage>
        <taxon>Archaea</taxon>
        <taxon>Methanobacteriati</taxon>
        <taxon>Methanobacteriota</taxon>
        <taxon>Stenosarchaea group</taxon>
        <taxon>Halobacteria</taxon>
        <taxon>Halobacteriales</taxon>
        <taxon>Haloferacaceae</taxon>
        <taxon>Halobaculum</taxon>
    </lineage>
</organism>
<evidence type="ECO:0008006" key="4">
    <source>
        <dbReference type="Google" id="ProtNLM"/>
    </source>
</evidence>
<dbReference type="SUPFAM" id="SSF51126">
    <property type="entry name" value="Pectin lyase-like"/>
    <property type="match status" value="1"/>
</dbReference>
<gene>
    <name evidence="2" type="ORF">ACFQRB_18465</name>
</gene>
<keyword evidence="3" id="KW-1185">Reference proteome</keyword>
<feature type="compositionally biased region" description="Acidic residues" evidence="1">
    <location>
        <begin position="371"/>
        <end position="382"/>
    </location>
</feature>
<accession>A0ABD5XXT3</accession>
<proteinExistence type="predicted"/>
<name>A0ABD5XXT3_9EURY</name>
<feature type="compositionally biased region" description="Polar residues" evidence="1">
    <location>
        <begin position="247"/>
        <end position="269"/>
    </location>
</feature>
<feature type="compositionally biased region" description="Basic residues" evidence="1">
    <location>
        <begin position="274"/>
        <end position="298"/>
    </location>
</feature>
<feature type="compositionally biased region" description="Low complexity" evidence="1">
    <location>
        <begin position="299"/>
        <end position="308"/>
    </location>
</feature>
<feature type="compositionally biased region" description="Low complexity" evidence="1">
    <location>
        <begin position="229"/>
        <end position="245"/>
    </location>
</feature>
<comment type="caution">
    <text evidence="2">The sequence shown here is derived from an EMBL/GenBank/DDBJ whole genome shotgun (WGS) entry which is preliminary data.</text>
</comment>
<feature type="region of interest" description="Disordered" evidence="1">
    <location>
        <begin position="227"/>
        <end position="382"/>
    </location>
</feature>
<evidence type="ECO:0000256" key="1">
    <source>
        <dbReference type="SAM" id="MobiDB-lite"/>
    </source>
</evidence>
<reference evidence="2 3" key="1">
    <citation type="journal article" date="2019" name="Int. J. Syst. Evol. Microbiol.">
        <title>The Global Catalogue of Microorganisms (GCM) 10K type strain sequencing project: providing services to taxonomists for standard genome sequencing and annotation.</title>
        <authorList>
            <consortium name="The Broad Institute Genomics Platform"/>
            <consortium name="The Broad Institute Genome Sequencing Center for Infectious Disease"/>
            <person name="Wu L."/>
            <person name="Ma J."/>
        </authorList>
    </citation>
    <scope>NUCLEOTIDE SEQUENCE [LARGE SCALE GENOMIC DNA]</scope>
    <source>
        <strain evidence="2 3">DT92</strain>
    </source>
</reference>
<protein>
    <recommendedName>
        <fullName evidence="4">Right handed beta helix region</fullName>
    </recommendedName>
</protein>
<dbReference type="EMBL" id="JBHSZG010000008">
    <property type="protein sequence ID" value="MFC7137890.1"/>
    <property type="molecule type" value="Genomic_DNA"/>
</dbReference>
<dbReference type="InterPro" id="IPR012334">
    <property type="entry name" value="Pectin_lyas_fold"/>
</dbReference>
<dbReference type="Proteomes" id="UP001596368">
    <property type="component" value="Unassembled WGS sequence"/>
</dbReference>
<sequence length="382" mass="41170">MYLPAGDYRIADSVSIGGAERVGLVGDDATIVPSEGNDDTIVSFGWPQPVERALFAGITFDFTAENTGGRPLLSRADNMLVEDVAVDGEADVDQDLFRVDVTDAGGQGIVRRLFLPDGAPPDTKVTGCEVGDDTRGDVSFIDCEIDRFPDNGLYANPPKGTVRVIGGKYKNNGVAGVRVEVADDAVVRGVHVRCDDATNGGANMRGIRLRAGRSVLVEDCLVEMMEVTSSDGGSRSPPNSSRRPSATVWSASTPAGSTRSGSKAPQTTAPGRAVRLRRGHDHRGCGRRFGHRRRRPTRGHLPGHLPVPVRRRTRRYPRRQRGRRVRRLGGLRHGEPVRGERLRPPSAQRRRRGGIEASADVGPGPCSDGDLGSDVDAEEFTR</sequence>
<feature type="compositionally biased region" description="Basic and acidic residues" evidence="1">
    <location>
        <begin position="332"/>
        <end position="343"/>
    </location>
</feature>
<dbReference type="InterPro" id="IPR011050">
    <property type="entry name" value="Pectin_lyase_fold/virulence"/>
</dbReference>
<dbReference type="AlphaFoldDB" id="A0ABD5XXT3"/>
<evidence type="ECO:0000313" key="3">
    <source>
        <dbReference type="Proteomes" id="UP001596368"/>
    </source>
</evidence>